<feature type="topological domain" description="Cytoplasmic" evidence="14">
    <location>
        <begin position="1"/>
        <end position="9"/>
    </location>
</feature>
<dbReference type="GO" id="GO:0006457">
    <property type="term" value="P:protein folding"/>
    <property type="evidence" value="ECO:0007669"/>
    <property type="project" value="InterPro"/>
</dbReference>
<dbReference type="GO" id="GO:0009055">
    <property type="term" value="F:electron transfer activity"/>
    <property type="evidence" value="ECO:0007669"/>
    <property type="project" value="UniProtKB-UniRule"/>
</dbReference>
<keyword evidence="5" id="KW-0997">Cell inner membrane</keyword>
<name>A0A2S3W853_PSEPU</name>
<feature type="transmembrane region" description="Helical" evidence="15">
    <location>
        <begin position="42"/>
        <end position="59"/>
    </location>
</feature>
<keyword evidence="12 14" id="KW-0143">Chaperone</keyword>
<dbReference type="Pfam" id="PF02600">
    <property type="entry name" value="DsbB"/>
    <property type="match status" value="1"/>
</dbReference>
<feature type="disulfide bond" description="Redox-active" evidence="14">
    <location>
        <begin position="36"/>
        <end position="39"/>
    </location>
</feature>
<proteinExistence type="inferred from homology"/>
<comment type="subcellular location">
    <subcellularLocation>
        <location evidence="1">Cell inner membrane</location>
        <topology evidence="1">Multi-pass membrane protein</topology>
    </subcellularLocation>
    <subcellularLocation>
        <location evidence="14">Cell membrane</location>
        <topology evidence="14">Multi-pass membrane protein</topology>
    </subcellularLocation>
</comment>
<evidence type="ECO:0000256" key="1">
    <source>
        <dbReference type="ARBA" id="ARBA00004429"/>
    </source>
</evidence>
<evidence type="ECO:0000256" key="7">
    <source>
        <dbReference type="ARBA" id="ARBA00022982"/>
    </source>
</evidence>
<feature type="topological domain" description="Periplasmic" evidence="14">
    <location>
        <begin position="27"/>
        <end position="44"/>
    </location>
</feature>
<feature type="disulfide bond" description="Redox-active" evidence="14">
    <location>
        <begin position="100"/>
        <end position="126"/>
    </location>
</feature>
<comment type="similarity">
    <text evidence="2 14">Belongs to the DsbB family.</text>
</comment>
<dbReference type="InterPro" id="IPR022920">
    <property type="entry name" value="Disulphide_bond_form_DsbB"/>
</dbReference>
<evidence type="ECO:0000256" key="4">
    <source>
        <dbReference type="ARBA" id="ARBA00022475"/>
    </source>
</evidence>
<dbReference type="PANTHER" id="PTHR36570">
    <property type="entry name" value="DISULFIDE BOND FORMATION PROTEIN B"/>
    <property type="match status" value="1"/>
</dbReference>
<keyword evidence="6 14" id="KW-0812">Transmembrane</keyword>
<sequence>MPLARFRTLFFPGLLASLAILFAAFALERNLGLLPCSLCSGQRLLLGLYALVCLVALVHAPQRLGWLAYTMLALACSAGGALLAARQVWLQGSEFAHGACLQPLPTVFEQPWRQALETLLKGGPDCGALSWSFLDLTLPEWSLLAFLLLAALPLSRLVADRLRRLAQH</sequence>
<organism evidence="16 17">
    <name type="scientific">Pseudomonas putida</name>
    <name type="common">Arthrobacter siderocapsulatus</name>
    <dbReference type="NCBI Taxonomy" id="303"/>
    <lineage>
        <taxon>Bacteria</taxon>
        <taxon>Pseudomonadati</taxon>
        <taxon>Pseudomonadota</taxon>
        <taxon>Gammaproteobacteria</taxon>
        <taxon>Pseudomonadales</taxon>
        <taxon>Pseudomonadaceae</taxon>
        <taxon>Pseudomonas</taxon>
    </lineage>
</organism>
<feature type="topological domain" description="Cytoplasmic" evidence="14">
    <location>
        <begin position="160"/>
        <end position="168"/>
    </location>
</feature>
<dbReference type="InterPro" id="IPR050183">
    <property type="entry name" value="DsbB"/>
</dbReference>
<keyword evidence="4 14" id="KW-1003">Cell membrane</keyword>
<dbReference type="HAMAP" id="MF_00286">
    <property type="entry name" value="DsbB"/>
    <property type="match status" value="1"/>
</dbReference>
<dbReference type="Gene3D" id="1.20.1550.10">
    <property type="entry name" value="DsbB-like"/>
    <property type="match status" value="1"/>
</dbReference>
<keyword evidence="13 14" id="KW-0676">Redox-active center</keyword>
<accession>A0A2S3W853</accession>
<evidence type="ECO:0000256" key="11">
    <source>
        <dbReference type="ARBA" id="ARBA00023157"/>
    </source>
</evidence>
<reference evidence="16 17" key="2">
    <citation type="submission" date="2018-03" db="EMBL/GenBank/DDBJ databases">
        <title>Draft genome of Pseudomonas putida strain KT-27.</title>
        <authorList>
            <person name="Yoshizawa S."/>
            <person name="Khan N.H."/>
            <person name="Nishimura M."/>
            <person name="Chiura H.X."/>
            <person name="Ogura Y."/>
            <person name="Hayashi T."/>
            <person name="Kogure K."/>
        </authorList>
    </citation>
    <scope>NUCLEOTIDE SEQUENCE [LARGE SCALE GENOMIC DNA]</scope>
    <source>
        <strain evidence="16 17">KT-27</strain>
    </source>
</reference>
<evidence type="ECO:0000256" key="10">
    <source>
        <dbReference type="ARBA" id="ARBA00023136"/>
    </source>
</evidence>
<feature type="transmembrane region" description="Helical" evidence="15">
    <location>
        <begin position="66"/>
        <end position="85"/>
    </location>
</feature>
<evidence type="ECO:0000256" key="13">
    <source>
        <dbReference type="ARBA" id="ARBA00023284"/>
    </source>
</evidence>
<keyword evidence="3 14" id="KW-0813">Transport</keyword>
<evidence type="ECO:0000256" key="5">
    <source>
        <dbReference type="ARBA" id="ARBA00022519"/>
    </source>
</evidence>
<feature type="topological domain" description="Periplasmic" evidence="14">
    <location>
        <begin position="86"/>
        <end position="140"/>
    </location>
</feature>
<reference evidence="16 17" key="1">
    <citation type="submission" date="2016-08" db="EMBL/GenBank/DDBJ databases">
        <authorList>
            <person name="Seilhamer J.J."/>
        </authorList>
    </citation>
    <scope>NUCLEOTIDE SEQUENCE [LARGE SCALE GENOMIC DNA]</scope>
    <source>
        <strain evidence="16 17">KT-27</strain>
    </source>
</reference>
<dbReference type="Proteomes" id="UP000237194">
    <property type="component" value="Unassembled WGS sequence"/>
</dbReference>
<keyword evidence="8 14" id="KW-1133">Transmembrane helix</keyword>
<keyword evidence="11 14" id="KW-1015">Disulfide bond</keyword>
<keyword evidence="9 14" id="KW-0560">Oxidoreductase</keyword>
<comment type="function">
    <text evidence="14">Required for disulfide bond formation in some periplasmic proteins. Acts by oxidizing the DsbA protein.</text>
</comment>
<dbReference type="InterPro" id="IPR003752">
    <property type="entry name" value="DiS_bond_form_DsbB/BdbC"/>
</dbReference>
<evidence type="ECO:0000256" key="6">
    <source>
        <dbReference type="ARBA" id="ARBA00022692"/>
    </source>
</evidence>
<evidence type="ECO:0000256" key="3">
    <source>
        <dbReference type="ARBA" id="ARBA00022448"/>
    </source>
</evidence>
<dbReference type="GO" id="GO:0005886">
    <property type="term" value="C:plasma membrane"/>
    <property type="evidence" value="ECO:0007669"/>
    <property type="project" value="UniProtKB-SubCell"/>
</dbReference>
<gene>
    <name evidence="14" type="primary">dsbB</name>
    <name evidence="16" type="ORF">BGP80_02335</name>
</gene>
<evidence type="ECO:0000313" key="17">
    <source>
        <dbReference type="Proteomes" id="UP000237194"/>
    </source>
</evidence>
<dbReference type="AlphaFoldDB" id="A0A2S3W853"/>
<evidence type="ECO:0000256" key="8">
    <source>
        <dbReference type="ARBA" id="ARBA00022989"/>
    </source>
</evidence>
<evidence type="ECO:0000256" key="14">
    <source>
        <dbReference type="HAMAP-Rule" id="MF_00286"/>
    </source>
</evidence>
<evidence type="ECO:0000313" key="16">
    <source>
        <dbReference type="EMBL" id="POF86838.1"/>
    </source>
</evidence>
<evidence type="ECO:0000256" key="15">
    <source>
        <dbReference type="SAM" id="Phobius"/>
    </source>
</evidence>
<keyword evidence="7 14" id="KW-0249">Electron transport</keyword>
<dbReference type="RefSeq" id="WP_103435376.1">
    <property type="nucleotide sequence ID" value="NZ_MIND01000018.1"/>
</dbReference>
<dbReference type="SUPFAM" id="SSF158442">
    <property type="entry name" value="DsbB-like"/>
    <property type="match status" value="1"/>
</dbReference>
<feature type="transmembrane region" description="Helical" evidence="15">
    <location>
        <begin position="141"/>
        <end position="159"/>
    </location>
</feature>
<dbReference type="InterPro" id="IPR023380">
    <property type="entry name" value="DsbB-like_sf"/>
</dbReference>
<keyword evidence="10 14" id="KW-0472">Membrane</keyword>
<evidence type="ECO:0000256" key="2">
    <source>
        <dbReference type="ARBA" id="ARBA00008823"/>
    </source>
</evidence>
<protein>
    <recommendedName>
        <fullName evidence="14">Disulfide bond formation protein B</fullName>
    </recommendedName>
    <alternativeName>
        <fullName evidence="14">Disulfide oxidoreductase</fullName>
    </alternativeName>
</protein>
<comment type="caution">
    <text evidence="16">The sequence shown here is derived from an EMBL/GenBank/DDBJ whole genome shotgun (WGS) entry which is preliminary data.</text>
</comment>
<evidence type="ECO:0000256" key="9">
    <source>
        <dbReference type="ARBA" id="ARBA00023002"/>
    </source>
</evidence>
<dbReference type="PANTHER" id="PTHR36570:SF3">
    <property type="entry name" value="DISULFIDE BOND FORMATION PROTEIN B"/>
    <property type="match status" value="1"/>
</dbReference>
<feature type="topological domain" description="Cytoplasmic" evidence="14">
    <location>
        <begin position="62"/>
        <end position="67"/>
    </location>
</feature>
<evidence type="ECO:0000256" key="12">
    <source>
        <dbReference type="ARBA" id="ARBA00023186"/>
    </source>
</evidence>
<dbReference type="EMBL" id="MIND01000018">
    <property type="protein sequence ID" value="POF86838.1"/>
    <property type="molecule type" value="Genomic_DNA"/>
</dbReference>
<dbReference type="GO" id="GO:0015035">
    <property type="term" value="F:protein-disulfide reductase activity"/>
    <property type="evidence" value="ECO:0007669"/>
    <property type="project" value="UniProtKB-UniRule"/>
</dbReference>